<reference evidence="2" key="1">
    <citation type="submission" date="2021-06" db="EMBL/GenBank/DDBJ databases">
        <title>Parelaphostrongylus tenuis whole genome reference sequence.</title>
        <authorList>
            <person name="Garwood T.J."/>
            <person name="Larsen P.A."/>
            <person name="Fountain-Jones N.M."/>
            <person name="Garbe J.R."/>
            <person name="Macchietto M.G."/>
            <person name="Kania S.A."/>
            <person name="Gerhold R.W."/>
            <person name="Richards J.E."/>
            <person name="Wolf T.M."/>
        </authorList>
    </citation>
    <scope>NUCLEOTIDE SEQUENCE</scope>
    <source>
        <strain evidence="2">MNPRO001-30</strain>
        <tissue evidence="2">Meninges</tissue>
    </source>
</reference>
<feature type="domain" description="Peptidase M13 C-terminal" evidence="1">
    <location>
        <begin position="44"/>
        <end position="77"/>
    </location>
</feature>
<dbReference type="Gene3D" id="3.40.390.10">
    <property type="entry name" value="Collagenase (Catalytic Domain)"/>
    <property type="match status" value="1"/>
</dbReference>
<evidence type="ECO:0000259" key="1">
    <source>
        <dbReference type="Pfam" id="PF01431"/>
    </source>
</evidence>
<evidence type="ECO:0000313" key="3">
    <source>
        <dbReference type="Proteomes" id="UP001196413"/>
    </source>
</evidence>
<dbReference type="InterPro" id="IPR024079">
    <property type="entry name" value="MetalloPept_cat_dom_sf"/>
</dbReference>
<dbReference type="EMBL" id="JAHQIW010007025">
    <property type="protein sequence ID" value="KAJ1371698.1"/>
    <property type="molecule type" value="Genomic_DNA"/>
</dbReference>
<gene>
    <name evidence="2" type="ORF">KIN20_033685</name>
</gene>
<proteinExistence type="predicted"/>
<sequence length="125" mass="14458">MNAWYQPERNSITFPYAAWNPPYFKYESLKVTSLPHALYDEKKILFSFEYPRAYNYAGQGGTGGHELTHAFDDEGTTDTNFPTPYLRETVHPSQSWAKRLRDYLWQNAKKIGMAYLLSGLSAHRG</sequence>
<dbReference type="SUPFAM" id="SSF55486">
    <property type="entry name" value="Metalloproteases ('zincins'), catalytic domain"/>
    <property type="match status" value="1"/>
</dbReference>
<dbReference type="PROSITE" id="PS51885">
    <property type="entry name" value="NEPRILYSIN"/>
    <property type="match status" value="1"/>
</dbReference>
<dbReference type="AlphaFoldDB" id="A0AAD5R8E7"/>
<dbReference type="PRINTS" id="PR00786">
    <property type="entry name" value="NEPRILYSIN"/>
</dbReference>
<dbReference type="InterPro" id="IPR000718">
    <property type="entry name" value="Peptidase_M13"/>
</dbReference>
<name>A0AAD5R8E7_PARTN</name>
<comment type="caution">
    <text evidence="2">The sequence shown here is derived from an EMBL/GenBank/DDBJ whole genome shotgun (WGS) entry which is preliminary data.</text>
</comment>
<accession>A0AAD5R8E7</accession>
<organism evidence="2 3">
    <name type="scientific">Parelaphostrongylus tenuis</name>
    <name type="common">Meningeal worm</name>
    <dbReference type="NCBI Taxonomy" id="148309"/>
    <lineage>
        <taxon>Eukaryota</taxon>
        <taxon>Metazoa</taxon>
        <taxon>Ecdysozoa</taxon>
        <taxon>Nematoda</taxon>
        <taxon>Chromadorea</taxon>
        <taxon>Rhabditida</taxon>
        <taxon>Rhabditina</taxon>
        <taxon>Rhabditomorpha</taxon>
        <taxon>Strongyloidea</taxon>
        <taxon>Metastrongylidae</taxon>
        <taxon>Parelaphostrongylus</taxon>
    </lineage>
</organism>
<keyword evidence="3" id="KW-1185">Reference proteome</keyword>
<evidence type="ECO:0000313" key="2">
    <source>
        <dbReference type="EMBL" id="KAJ1371698.1"/>
    </source>
</evidence>
<protein>
    <recommendedName>
        <fullName evidence="1">Peptidase M13 C-terminal domain-containing protein</fullName>
    </recommendedName>
</protein>
<dbReference type="PANTHER" id="PTHR11733">
    <property type="entry name" value="ZINC METALLOPROTEASE FAMILY M13 NEPRILYSIN-RELATED"/>
    <property type="match status" value="1"/>
</dbReference>
<dbReference type="InterPro" id="IPR018497">
    <property type="entry name" value="Peptidase_M13_C"/>
</dbReference>
<feature type="domain" description="Peptidase M13 C-terminal" evidence="1">
    <location>
        <begin position="2"/>
        <end position="27"/>
    </location>
</feature>
<dbReference type="GO" id="GO:0004222">
    <property type="term" value="F:metalloendopeptidase activity"/>
    <property type="evidence" value="ECO:0007669"/>
    <property type="project" value="InterPro"/>
</dbReference>
<dbReference type="Pfam" id="PF01431">
    <property type="entry name" value="Peptidase_M13"/>
    <property type="match status" value="2"/>
</dbReference>
<dbReference type="Proteomes" id="UP001196413">
    <property type="component" value="Unassembled WGS sequence"/>
</dbReference>
<dbReference type="GO" id="GO:0016485">
    <property type="term" value="P:protein processing"/>
    <property type="evidence" value="ECO:0007669"/>
    <property type="project" value="TreeGrafter"/>
</dbReference>
<dbReference type="PANTHER" id="PTHR11733:SF188">
    <property type="entry name" value="NEPRILYSIN"/>
    <property type="match status" value="1"/>
</dbReference>
<dbReference type="GO" id="GO:0005886">
    <property type="term" value="C:plasma membrane"/>
    <property type="evidence" value="ECO:0007669"/>
    <property type="project" value="TreeGrafter"/>
</dbReference>